<reference evidence="8" key="1">
    <citation type="submission" date="2019-08" db="EMBL/GenBank/DDBJ databases">
        <authorList>
            <person name="Kucharzyk K."/>
            <person name="Murdoch R.W."/>
            <person name="Higgins S."/>
            <person name="Loffler F."/>
        </authorList>
    </citation>
    <scope>NUCLEOTIDE SEQUENCE</scope>
</reference>
<keyword evidence="5 7" id="KW-1133">Transmembrane helix</keyword>
<sequence length="211" mass="23163">MKKLSDAIAGSVASGLNLDENKRQVIAYGLLAMMQMAVILLFSVMIGLIFQFAWEAVIVYFGVGLLRKGTGGVHSESLMSCTVMSVTIICVLSAVSHYGLSSLTNGIVFGVIQFCLYLFCSVVIYKKAPMDTPNKPITKPEKIKRLRKQSFITLIVYFILSTVLFSMSNGKEMLISLSFSLNCALLWQVLTLTKAGAVIIHAGDRLLIPRR</sequence>
<protein>
    <submittedName>
        <fullName evidence="8">Accessory gene regulator protein B</fullName>
        <ecNumber evidence="8">3.4.-.-</ecNumber>
    </submittedName>
</protein>
<feature type="transmembrane region" description="Helical" evidence="7">
    <location>
        <begin position="146"/>
        <end position="167"/>
    </location>
</feature>
<dbReference type="InterPro" id="IPR006741">
    <property type="entry name" value="AgrB"/>
</dbReference>
<feature type="transmembrane region" description="Helical" evidence="7">
    <location>
        <begin position="48"/>
        <end position="66"/>
    </location>
</feature>
<evidence type="ECO:0000256" key="6">
    <source>
        <dbReference type="ARBA" id="ARBA00023136"/>
    </source>
</evidence>
<evidence type="ECO:0000256" key="7">
    <source>
        <dbReference type="SAM" id="Phobius"/>
    </source>
</evidence>
<gene>
    <name evidence="8" type="primary">agrB_14</name>
    <name evidence="8" type="ORF">SDC9_151490</name>
</gene>
<proteinExistence type="predicted"/>
<evidence type="ECO:0000256" key="4">
    <source>
        <dbReference type="ARBA" id="ARBA00022801"/>
    </source>
</evidence>
<dbReference type="GO" id="GO:0006508">
    <property type="term" value="P:proteolysis"/>
    <property type="evidence" value="ECO:0007669"/>
    <property type="project" value="UniProtKB-KW"/>
</dbReference>
<organism evidence="8">
    <name type="scientific">bioreactor metagenome</name>
    <dbReference type="NCBI Taxonomy" id="1076179"/>
    <lineage>
        <taxon>unclassified sequences</taxon>
        <taxon>metagenomes</taxon>
        <taxon>ecological metagenomes</taxon>
    </lineage>
</organism>
<name>A0A645EUT1_9ZZZZ</name>
<dbReference type="GO" id="GO:0009372">
    <property type="term" value="P:quorum sensing"/>
    <property type="evidence" value="ECO:0007669"/>
    <property type="project" value="InterPro"/>
</dbReference>
<keyword evidence="3 7" id="KW-0812">Transmembrane</keyword>
<evidence type="ECO:0000256" key="3">
    <source>
        <dbReference type="ARBA" id="ARBA00022692"/>
    </source>
</evidence>
<dbReference type="GO" id="GO:0008233">
    <property type="term" value="F:peptidase activity"/>
    <property type="evidence" value="ECO:0007669"/>
    <property type="project" value="UniProtKB-KW"/>
</dbReference>
<evidence type="ECO:0000256" key="1">
    <source>
        <dbReference type="ARBA" id="ARBA00022475"/>
    </source>
</evidence>
<dbReference type="EC" id="3.4.-.-" evidence="8"/>
<feature type="transmembrane region" description="Helical" evidence="7">
    <location>
        <begin position="106"/>
        <end position="125"/>
    </location>
</feature>
<evidence type="ECO:0000256" key="2">
    <source>
        <dbReference type="ARBA" id="ARBA00022670"/>
    </source>
</evidence>
<dbReference type="Pfam" id="PF04647">
    <property type="entry name" value="AgrB"/>
    <property type="match status" value="1"/>
</dbReference>
<dbReference type="EMBL" id="VSSQ01050179">
    <property type="protein sequence ID" value="MPN04254.1"/>
    <property type="molecule type" value="Genomic_DNA"/>
</dbReference>
<keyword evidence="1" id="KW-1003">Cell membrane</keyword>
<keyword evidence="6 7" id="KW-0472">Membrane</keyword>
<keyword evidence="4 8" id="KW-0378">Hydrolase</keyword>
<comment type="caution">
    <text evidence="8">The sequence shown here is derived from an EMBL/GenBank/DDBJ whole genome shotgun (WGS) entry which is preliminary data.</text>
</comment>
<dbReference type="SMART" id="SM00793">
    <property type="entry name" value="AgrB"/>
    <property type="match status" value="1"/>
</dbReference>
<keyword evidence="2" id="KW-0645">Protease</keyword>
<dbReference type="AlphaFoldDB" id="A0A645EUT1"/>
<dbReference type="GO" id="GO:0016020">
    <property type="term" value="C:membrane"/>
    <property type="evidence" value="ECO:0007669"/>
    <property type="project" value="InterPro"/>
</dbReference>
<accession>A0A645EUT1</accession>
<feature type="transmembrane region" description="Helical" evidence="7">
    <location>
        <begin position="179"/>
        <end position="202"/>
    </location>
</feature>
<evidence type="ECO:0000256" key="5">
    <source>
        <dbReference type="ARBA" id="ARBA00022989"/>
    </source>
</evidence>
<evidence type="ECO:0000313" key="8">
    <source>
        <dbReference type="EMBL" id="MPN04254.1"/>
    </source>
</evidence>